<protein>
    <submittedName>
        <fullName evidence="1">Uncharacterized protein</fullName>
    </submittedName>
</protein>
<evidence type="ECO:0000313" key="2">
    <source>
        <dbReference type="Proteomes" id="UP000054538"/>
    </source>
</evidence>
<dbReference type="HOGENOM" id="CLU_001650_6_0_1"/>
<dbReference type="CDD" id="cd09272">
    <property type="entry name" value="RNase_HI_RT_Ty1"/>
    <property type="match status" value="1"/>
</dbReference>
<dbReference type="PANTHER" id="PTHR11439">
    <property type="entry name" value="GAG-POL-RELATED RETROTRANSPOSON"/>
    <property type="match status" value="1"/>
</dbReference>
<dbReference type="AlphaFoldDB" id="A0A0D0E9U0"/>
<accession>A0A0D0E9U0</accession>
<proteinExistence type="predicted"/>
<dbReference type="STRING" id="930991.A0A0D0E9U0"/>
<reference evidence="2" key="2">
    <citation type="submission" date="2015-01" db="EMBL/GenBank/DDBJ databases">
        <title>Evolutionary Origins and Diversification of the Mycorrhizal Mutualists.</title>
        <authorList>
            <consortium name="DOE Joint Genome Institute"/>
            <consortium name="Mycorrhizal Genomics Consortium"/>
            <person name="Kohler A."/>
            <person name="Kuo A."/>
            <person name="Nagy L.G."/>
            <person name="Floudas D."/>
            <person name="Copeland A."/>
            <person name="Barry K.W."/>
            <person name="Cichocki N."/>
            <person name="Veneault-Fourrey C."/>
            <person name="LaButti K."/>
            <person name="Lindquist E.A."/>
            <person name="Lipzen A."/>
            <person name="Lundell T."/>
            <person name="Morin E."/>
            <person name="Murat C."/>
            <person name="Riley R."/>
            <person name="Ohm R."/>
            <person name="Sun H."/>
            <person name="Tunlid A."/>
            <person name="Henrissat B."/>
            <person name="Grigoriev I.V."/>
            <person name="Hibbett D.S."/>
            <person name="Martin F."/>
        </authorList>
    </citation>
    <scope>NUCLEOTIDE SEQUENCE [LARGE SCALE GENOMIC DNA]</scope>
    <source>
        <strain evidence="2">Ve08.2h10</strain>
    </source>
</reference>
<reference evidence="1 2" key="1">
    <citation type="submission" date="2014-04" db="EMBL/GenBank/DDBJ databases">
        <authorList>
            <consortium name="DOE Joint Genome Institute"/>
            <person name="Kuo A."/>
            <person name="Kohler A."/>
            <person name="Jargeat P."/>
            <person name="Nagy L.G."/>
            <person name="Floudas D."/>
            <person name="Copeland A."/>
            <person name="Barry K.W."/>
            <person name="Cichocki N."/>
            <person name="Veneault-Fourrey C."/>
            <person name="LaButti K."/>
            <person name="Lindquist E.A."/>
            <person name="Lipzen A."/>
            <person name="Lundell T."/>
            <person name="Morin E."/>
            <person name="Murat C."/>
            <person name="Sun H."/>
            <person name="Tunlid A."/>
            <person name="Henrissat B."/>
            <person name="Grigoriev I.V."/>
            <person name="Hibbett D.S."/>
            <person name="Martin F."/>
            <person name="Nordberg H.P."/>
            <person name="Cantor M.N."/>
            <person name="Hua S.X."/>
        </authorList>
    </citation>
    <scope>NUCLEOTIDE SEQUENCE [LARGE SCALE GENOMIC DNA]</scope>
    <source>
        <strain evidence="1 2">Ve08.2h10</strain>
    </source>
</reference>
<dbReference type="InParanoid" id="A0A0D0E9U0"/>
<dbReference type="EMBL" id="KN824852">
    <property type="protein sequence ID" value="KIK99719.1"/>
    <property type="molecule type" value="Genomic_DNA"/>
</dbReference>
<keyword evidence="2" id="KW-1185">Reference proteome</keyword>
<feature type="non-terminal residue" evidence="1">
    <location>
        <position position="1"/>
    </location>
</feature>
<name>A0A0D0E9U0_9AGAM</name>
<gene>
    <name evidence="1" type="ORF">PAXRUDRAFT_91960</name>
</gene>
<feature type="non-terminal residue" evidence="1">
    <location>
        <position position="187"/>
    </location>
</feature>
<dbReference type="PANTHER" id="PTHR11439:SF463">
    <property type="entry name" value="REVERSE TRANSCRIPTASE TY1_COPIA-TYPE DOMAIN-CONTAINING PROTEIN"/>
    <property type="match status" value="1"/>
</dbReference>
<dbReference type="Proteomes" id="UP000054538">
    <property type="component" value="Unassembled WGS sequence"/>
</dbReference>
<evidence type="ECO:0000313" key="1">
    <source>
        <dbReference type="EMBL" id="KIK99719.1"/>
    </source>
</evidence>
<dbReference type="OrthoDB" id="3344688at2759"/>
<sequence length="187" mass="20872">PYHQLVGSLNYIACGTCPDISFAQQQLRKHLDTYRPDHWEAAKHDVQYLKGTHTLKLILGGTHVAQLLGFMDASYATCPDTLRSVGGYCFSLGSSMVTWSACSQKTVLLTSCEAEYITACSIVLSSDPSFHAHVKHVDIKYHYICKRMEAKEVTFQWVKGMKNTADTFTKALPPKTFQLLCDTMGLV</sequence>
<organism evidence="1 2">
    <name type="scientific">Paxillus rubicundulus Ve08.2h10</name>
    <dbReference type="NCBI Taxonomy" id="930991"/>
    <lineage>
        <taxon>Eukaryota</taxon>
        <taxon>Fungi</taxon>
        <taxon>Dikarya</taxon>
        <taxon>Basidiomycota</taxon>
        <taxon>Agaricomycotina</taxon>
        <taxon>Agaricomycetes</taxon>
        <taxon>Agaricomycetidae</taxon>
        <taxon>Boletales</taxon>
        <taxon>Paxilineae</taxon>
        <taxon>Paxillaceae</taxon>
        <taxon>Paxillus</taxon>
    </lineage>
</organism>